<dbReference type="AlphaFoldDB" id="A0A3A1QSG2"/>
<organism evidence="2 3">
    <name type="scientific">Bacillus salacetis</name>
    <dbReference type="NCBI Taxonomy" id="2315464"/>
    <lineage>
        <taxon>Bacteria</taxon>
        <taxon>Bacillati</taxon>
        <taxon>Bacillota</taxon>
        <taxon>Bacilli</taxon>
        <taxon>Bacillales</taxon>
        <taxon>Bacillaceae</taxon>
        <taxon>Bacillus</taxon>
    </lineage>
</organism>
<protein>
    <submittedName>
        <fullName evidence="2">DUF3993 domain-containing protein</fullName>
    </submittedName>
</protein>
<reference evidence="2 3" key="1">
    <citation type="submission" date="2018-09" db="EMBL/GenBank/DDBJ databases">
        <title>Bacillus saliacetes sp. nov., isolated from Thai shrimp paste (Ka-pi).</title>
        <authorList>
            <person name="Daroonpunt R."/>
            <person name="Tanasupawat S."/>
            <person name="Yiamsombut S."/>
        </authorList>
    </citation>
    <scope>NUCLEOTIDE SEQUENCE [LARGE SCALE GENOMIC DNA]</scope>
    <source>
        <strain evidence="2 3">SKP7-4</strain>
    </source>
</reference>
<feature type="signal peptide" evidence="1">
    <location>
        <begin position="1"/>
        <end position="27"/>
    </location>
</feature>
<accession>A0A3A1QSG2</accession>
<comment type="caution">
    <text evidence="2">The sequence shown here is derived from an EMBL/GenBank/DDBJ whole genome shotgun (WGS) entry which is preliminary data.</text>
</comment>
<evidence type="ECO:0000313" key="3">
    <source>
        <dbReference type="Proteomes" id="UP000265801"/>
    </source>
</evidence>
<dbReference type="RefSeq" id="WP_119548861.1">
    <property type="nucleotide sequence ID" value="NZ_QXIR01000032.1"/>
</dbReference>
<sequence length="213" mass="24428">MKTKMKKVTVLMIAAVFFVLNMQPAGALDKGSLLDRVQTAFDKQVSLSEKPRTMEEINAILDSHFTDQFKEKFVLENVIETEEGFQTFGSDFAPFYIPNFSYSDETKAVKKGDSVFLIEYFRYEEGPVYFEDGYQGVKLTNVDGVLKIEDILYTMPEELKNELNVEDTSSVSDMKSETDEKKTAPLSAQYMNKQYHIFSGYFLDNEQVDLNLI</sequence>
<keyword evidence="3" id="KW-1185">Reference proteome</keyword>
<evidence type="ECO:0000313" key="2">
    <source>
        <dbReference type="EMBL" id="RIW29510.1"/>
    </source>
</evidence>
<evidence type="ECO:0000256" key="1">
    <source>
        <dbReference type="SAM" id="SignalP"/>
    </source>
</evidence>
<dbReference type="Pfam" id="PF13158">
    <property type="entry name" value="DUF3993"/>
    <property type="match status" value="1"/>
</dbReference>
<dbReference type="EMBL" id="QXIR01000032">
    <property type="protein sequence ID" value="RIW29510.1"/>
    <property type="molecule type" value="Genomic_DNA"/>
</dbReference>
<gene>
    <name evidence="2" type="ORF">D3H55_18905</name>
</gene>
<feature type="chain" id="PRO_5017459205" evidence="1">
    <location>
        <begin position="28"/>
        <end position="213"/>
    </location>
</feature>
<keyword evidence="1" id="KW-0732">Signal</keyword>
<dbReference type="OrthoDB" id="2680601at2"/>
<name>A0A3A1QSG2_9BACI</name>
<proteinExistence type="predicted"/>
<dbReference type="Proteomes" id="UP000265801">
    <property type="component" value="Unassembled WGS sequence"/>
</dbReference>
<dbReference type="InterPro" id="IPR025056">
    <property type="entry name" value="DUF3993"/>
</dbReference>